<dbReference type="OrthoDB" id="2563506at2759"/>
<dbReference type="InterPro" id="IPR024368">
    <property type="entry name" value="Ecl1/2/3"/>
</dbReference>
<evidence type="ECO:0000256" key="1">
    <source>
        <dbReference type="SAM" id="MobiDB-lite"/>
    </source>
</evidence>
<reference evidence="2 3" key="1">
    <citation type="journal article" date="2018" name="IMA Fungus">
        <title>IMA Genome-F 9: Draft genome sequence of Annulohypoxylon stygium, Aspergillus mulundensis, Berkeleyomyces basicola (syn. Thielaviopsis basicola), Ceratocystis smalleyi, two Cercospora beticola strains, Coleophoma cylindrospora, Fusarium fracticaudum, Phialophora cf. hyalina, and Morchella septimelata.</title>
        <authorList>
            <person name="Wingfield B.D."/>
            <person name="Bills G.F."/>
            <person name="Dong Y."/>
            <person name="Huang W."/>
            <person name="Nel W.J."/>
            <person name="Swalarsk-Parry B.S."/>
            <person name="Vaghefi N."/>
            <person name="Wilken P.M."/>
            <person name="An Z."/>
            <person name="de Beer Z.W."/>
            <person name="De Vos L."/>
            <person name="Chen L."/>
            <person name="Duong T.A."/>
            <person name="Gao Y."/>
            <person name="Hammerbacher A."/>
            <person name="Kikkert J.R."/>
            <person name="Li Y."/>
            <person name="Li H."/>
            <person name="Li K."/>
            <person name="Li Q."/>
            <person name="Liu X."/>
            <person name="Ma X."/>
            <person name="Naidoo K."/>
            <person name="Pethybridge S.J."/>
            <person name="Sun J."/>
            <person name="Steenkamp E.T."/>
            <person name="van der Nest M.A."/>
            <person name="van Wyk S."/>
            <person name="Wingfield M.J."/>
            <person name="Xiong C."/>
            <person name="Yue Q."/>
            <person name="Zhang X."/>
        </authorList>
    </citation>
    <scope>NUCLEOTIDE SEQUENCE [LARGE SCALE GENOMIC DNA]</scope>
    <source>
        <strain evidence="2 3">BP 5553</strain>
    </source>
</reference>
<keyword evidence="3" id="KW-1185">Reference proteome</keyword>
<feature type="compositionally biased region" description="Polar residues" evidence="1">
    <location>
        <begin position="76"/>
        <end position="103"/>
    </location>
</feature>
<dbReference type="EMBL" id="NPIC01000002">
    <property type="protein sequence ID" value="RDL39144.1"/>
    <property type="molecule type" value="Genomic_DNA"/>
</dbReference>
<evidence type="ECO:0000313" key="3">
    <source>
        <dbReference type="Proteomes" id="UP000254866"/>
    </source>
</evidence>
<sequence>MSLDMDWSPDYCLACDKQTDGAVYCSEACRLAEYETASSNAGSAASSPTSARGPLSWPGPRTSAQGFHLEPAYNFHNAQPYGTTPASRTSNFYQSSRPQSSPMPLSSKPVLTPSSSQSSLFSMRSSSSTTTTASDPAQLSDESRKALRAYASSFDQSRYSRRQSTH</sequence>
<accession>A0A370TUE9</accession>
<comment type="caution">
    <text evidence="2">The sequence shown here is derived from an EMBL/GenBank/DDBJ whole genome shotgun (WGS) entry which is preliminary data.</text>
</comment>
<gene>
    <name evidence="2" type="ORF">BP5553_03484</name>
</gene>
<organism evidence="2 3">
    <name type="scientific">Venustampulla echinocandica</name>
    <dbReference type="NCBI Taxonomy" id="2656787"/>
    <lineage>
        <taxon>Eukaryota</taxon>
        <taxon>Fungi</taxon>
        <taxon>Dikarya</taxon>
        <taxon>Ascomycota</taxon>
        <taxon>Pezizomycotina</taxon>
        <taxon>Leotiomycetes</taxon>
        <taxon>Helotiales</taxon>
        <taxon>Pleuroascaceae</taxon>
        <taxon>Venustampulla</taxon>
    </lineage>
</organism>
<evidence type="ECO:0000313" key="2">
    <source>
        <dbReference type="EMBL" id="RDL39144.1"/>
    </source>
</evidence>
<dbReference type="GeneID" id="43596333"/>
<feature type="region of interest" description="Disordered" evidence="1">
    <location>
        <begin position="37"/>
        <end position="166"/>
    </location>
</feature>
<evidence type="ECO:0008006" key="4">
    <source>
        <dbReference type="Google" id="ProtNLM"/>
    </source>
</evidence>
<feature type="compositionally biased region" description="Low complexity" evidence="1">
    <location>
        <begin position="104"/>
        <end position="134"/>
    </location>
</feature>
<proteinExistence type="predicted"/>
<dbReference type="Proteomes" id="UP000254866">
    <property type="component" value="Unassembled WGS sequence"/>
</dbReference>
<dbReference type="AlphaFoldDB" id="A0A370TUE9"/>
<dbReference type="RefSeq" id="XP_031871800.1">
    <property type="nucleotide sequence ID" value="XM_032012107.1"/>
</dbReference>
<protein>
    <recommendedName>
        <fullName evidence="4">Life-span regulatory factor domain-containing protein</fullName>
    </recommendedName>
</protein>
<name>A0A370TUE9_9HELO</name>
<dbReference type="Pfam" id="PF12855">
    <property type="entry name" value="Ecl1"/>
    <property type="match status" value="1"/>
</dbReference>
<feature type="compositionally biased region" description="Low complexity" evidence="1">
    <location>
        <begin position="37"/>
        <end position="51"/>
    </location>
</feature>